<feature type="signal peptide" evidence="1">
    <location>
        <begin position="1"/>
        <end position="18"/>
    </location>
</feature>
<feature type="chain" id="PRO_5015683342" evidence="1">
    <location>
        <begin position="19"/>
        <end position="300"/>
    </location>
</feature>
<dbReference type="EMBL" id="PNEN01000391">
    <property type="protein sequence ID" value="PPJ59453.1"/>
    <property type="molecule type" value="Genomic_DNA"/>
</dbReference>
<accession>A0A2S6CIC6</accession>
<comment type="caution">
    <text evidence="2">The sequence shown here is derived from an EMBL/GenBank/DDBJ whole genome shotgun (WGS) entry which is preliminary data.</text>
</comment>
<evidence type="ECO:0000313" key="3">
    <source>
        <dbReference type="Proteomes" id="UP000237631"/>
    </source>
</evidence>
<protein>
    <submittedName>
        <fullName evidence="2">Uncharacterized protein</fullName>
    </submittedName>
</protein>
<proteinExistence type="predicted"/>
<evidence type="ECO:0000313" key="2">
    <source>
        <dbReference type="EMBL" id="PPJ59453.1"/>
    </source>
</evidence>
<keyword evidence="1" id="KW-0732">Signal</keyword>
<dbReference type="AlphaFoldDB" id="A0A2S6CIC6"/>
<reference evidence="3" key="1">
    <citation type="journal article" date="2017" name="bioRxiv">
        <title>Conservation of a gene cluster reveals novel cercosporin biosynthetic mechanisms and extends production to the genus Colletotrichum.</title>
        <authorList>
            <person name="de Jonge R."/>
            <person name="Ebert M.K."/>
            <person name="Huitt-Roehl C.R."/>
            <person name="Pal P."/>
            <person name="Suttle J.C."/>
            <person name="Spanner R.E."/>
            <person name="Neubauer J.D."/>
            <person name="Jurick W.M.II."/>
            <person name="Stott K.A."/>
            <person name="Secor G.A."/>
            <person name="Thomma B.P.H.J."/>
            <person name="Van de Peer Y."/>
            <person name="Townsend C.A."/>
            <person name="Bolton M.D."/>
        </authorList>
    </citation>
    <scope>NUCLEOTIDE SEQUENCE [LARGE SCALE GENOMIC DNA]</scope>
    <source>
        <strain evidence="3">CBS538.71</strain>
    </source>
</reference>
<sequence length="300" mass="32143">MHFVGLFVTASIALTAAAAPVPASTNPAPPCASTTIKQGQSTAFGWQLVGTSSSASSLDETCGKIANDQASKWGELGLSLEQLQTPVCNAINPKASDALPRVITANTDTVKTLFENAFSADDSETYGYLCENLRYEQVSGFSLNDMLIINATCNLSTEEISPKPFESADGAEPDKAAVAAYNDAQSKLYAYLYAAQANSSEQLSSLCQASTSKKNRQNYRDLFFDADCVSQTICSIQEPLSVEDGKEQIKKYTSMSFANVLVHSSNAKGYKQKLCEKLDVQRLEAAGVDGELVRNMACDA</sequence>
<dbReference type="Proteomes" id="UP000237631">
    <property type="component" value="Unassembled WGS sequence"/>
</dbReference>
<keyword evidence="3" id="KW-1185">Reference proteome</keyword>
<evidence type="ECO:0000256" key="1">
    <source>
        <dbReference type="SAM" id="SignalP"/>
    </source>
</evidence>
<dbReference type="STRING" id="357750.A0A2S6CIC6"/>
<gene>
    <name evidence="2" type="ORF">CBER1_02398</name>
</gene>
<dbReference type="OrthoDB" id="3624420at2759"/>
<name>A0A2S6CIC6_9PEZI</name>
<organism evidence="2 3">
    <name type="scientific">Cercospora berteroae</name>
    <dbReference type="NCBI Taxonomy" id="357750"/>
    <lineage>
        <taxon>Eukaryota</taxon>
        <taxon>Fungi</taxon>
        <taxon>Dikarya</taxon>
        <taxon>Ascomycota</taxon>
        <taxon>Pezizomycotina</taxon>
        <taxon>Dothideomycetes</taxon>
        <taxon>Dothideomycetidae</taxon>
        <taxon>Mycosphaerellales</taxon>
        <taxon>Mycosphaerellaceae</taxon>
        <taxon>Cercospora</taxon>
    </lineage>
</organism>